<evidence type="ECO:0000313" key="9">
    <source>
        <dbReference type="EMBL" id="KAK9698480.1"/>
    </source>
</evidence>
<sequence>MEKNVATLERGTICSAWNYSGQRLASGSIHGKLSIFDSTHPSSSSSPLSCSSSFMAHEDSIVKVVWVPPEYGDAVACVSADGTLSLWEEVMEAGQPLQWKFCTKFQSKTARVLDIQFGGSSSCLKLVAAFSDGYVKVYGLVNPLELNTWQLQAEFQNVIDSVSKFTKVSCLSATISWIPQRGEHHQFSFVLGLNSNIPELNSSKVWEFDQMHQRWLPVAELALAEDSGEPVYAVAWAPNIGRPYEIISVATQKGIAIWHVGLNPDIDGRLSVEKVALLSGHQGEVWQMEWDMSGMTLASTGSDGVVRLWQSNLNGVWHEQAILEPTS</sequence>
<comment type="subcellular location">
    <subcellularLocation>
        <location evidence="1">Nucleus envelope</location>
    </subcellularLocation>
</comment>
<evidence type="ECO:0000313" key="10">
    <source>
        <dbReference type="Proteomes" id="UP001443914"/>
    </source>
</evidence>
<evidence type="ECO:0000256" key="7">
    <source>
        <dbReference type="ARBA" id="ARBA00023242"/>
    </source>
</evidence>
<dbReference type="GO" id="GO:0031080">
    <property type="term" value="C:nuclear pore outer ring"/>
    <property type="evidence" value="ECO:0007669"/>
    <property type="project" value="TreeGrafter"/>
</dbReference>
<evidence type="ECO:0000256" key="1">
    <source>
        <dbReference type="ARBA" id="ARBA00004259"/>
    </source>
</evidence>
<name>A0AAW1J7M7_SAPOF</name>
<comment type="caution">
    <text evidence="9">The sequence shown here is derived from an EMBL/GenBank/DDBJ whole genome shotgun (WGS) entry which is preliminary data.</text>
</comment>
<dbReference type="InterPro" id="IPR036322">
    <property type="entry name" value="WD40_repeat_dom_sf"/>
</dbReference>
<dbReference type="GO" id="GO:0015031">
    <property type="term" value="P:protein transport"/>
    <property type="evidence" value="ECO:0007669"/>
    <property type="project" value="UniProtKB-KW"/>
</dbReference>
<dbReference type="Proteomes" id="UP001443914">
    <property type="component" value="Unassembled WGS sequence"/>
</dbReference>
<keyword evidence="3" id="KW-0813">Transport</keyword>
<evidence type="ECO:0000256" key="6">
    <source>
        <dbReference type="ARBA" id="ARBA00022927"/>
    </source>
</evidence>
<dbReference type="PROSITE" id="PS50294">
    <property type="entry name" value="WD_REPEATS_REGION"/>
    <property type="match status" value="1"/>
</dbReference>
<feature type="repeat" description="WD" evidence="8">
    <location>
        <begin position="278"/>
        <end position="310"/>
    </location>
</feature>
<keyword evidence="6" id="KW-0653">Protein transport</keyword>
<dbReference type="InterPro" id="IPR037363">
    <property type="entry name" value="Sec13/Seh1_fam"/>
</dbReference>
<evidence type="ECO:0000256" key="4">
    <source>
        <dbReference type="ARBA" id="ARBA00022574"/>
    </source>
</evidence>
<organism evidence="9 10">
    <name type="scientific">Saponaria officinalis</name>
    <name type="common">Common soapwort</name>
    <name type="synonym">Lychnis saponaria</name>
    <dbReference type="NCBI Taxonomy" id="3572"/>
    <lineage>
        <taxon>Eukaryota</taxon>
        <taxon>Viridiplantae</taxon>
        <taxon>Streptophyta</taxon>
        <taxon>Embryophyta</taxon>
        <taxon>Tracheophyta</taxon>
        <taxon>Spermatophyta</taxon>
        <taxon>Magnoliopsida</taxon>
        <taxon>eudicotyledons</taxon>
        <taxon>Gunneridae</taxon>
        <taxon>Pentapetalae</taxon>
        <taxon>Caryophyllales</taxon>
        <taxon>Caryophyllaceae</taxon>
        <taxon>Caryophylleae</taxon>
        <taxon>Saponaria</taxon>
    </lineage>
</organism>
<dbReference type="PANTHER" id="PTHR11024">
    <property type="entry name" value="NUCLEAR PORE COMPLEX PROTEIN SEC13 / SEH1 FAMILY MEMBER"/>
    <property type="match status" value="1"/>
</dbReference>
<protein>
    <recommendedName>
        <fullName evidence="11">Protein SEH1</fullName>
    </recommendedName>
</protein>
<accession>A0AAW1J7M7</accession>
<dbReference type="SMART" id="SM00320">
    <property type="entry name" value="WD40"/>
    <property type="match status" value="5"/>
</dbReference>
<dbReference type="PROSITE" id="PS50082">
    <property type="entry name" value="WD_REPEATS_2"/>
    <property type="match status" value="2"/>
</dbReference>
<reference evidence="9" key="1">
    <citation type="submission" date="2024-03" db="EMBL/GenBank/DDBJ databases">
        <title>WGS assembly of Saponaria officinalis var. Norfolk2.</title>
        <authorList>
            <person name="Jenkins J."/>
            <person name="Shu S."/>
            <person name="Grimwood J."/>
            <person name="Barry K."/>
            <person name="Goodstein D."/>
            <person name="Schmutz J."/>
            <person name="Leebens-Mack J."/>
            <person name="Osbourn A."/>
        </authorList>
    </citation>
    <scope>NUCLEOTIDE SEQUENCE [LARGE SCALE GENOMIC DNA]</scope>
    <source>
        <strain evidence="9">JIC</strain>
    </source>
</reference>
<gene>
    <name evidence="9" type="ORF">RND81_08G107500</name>
</gene>
<dbReference type="AlphaFoldDB" id="A0AAW1J7M7"/>
<keyword evidence="7" id="KW-0539">Nucleus</keyword>
<dbReference type="GO" id="GO:0005198">
    <property type="term" value="F:structural molecule activity"/>
    <property type="evidence" value="ECO:0007669"/>
    <property type="project" value="InterPro"/>
</dbReference>
<comment type="similarity">
    <text evidence="2">Belongs to the WD repeat SEC13 family.</text>
</comment>
<dbReference type="InterPro" id="IPR001680">
    <property type="entry name" value="WD40_rpt"/>
</dbReference>
<evidence type="ECO:0000256" key="2">
    <source>
        <dbReference type="ARBA" id="ARBA00010102"/>
    </source>
</evidence>
<evidence type="ECO:0000256" key="3">
    <source>
        <dbReference type="ARBA" id="ARBA00022448"/>
    </source>
</evidence>
<dbReference type="GO" id="GO:1904263">
    <property type="term" value="P:positive regulation of TORC1 signaling"/>
    <property type="evidence" value="ECO:0007669"/>
    <property type="project" value="TreeGrafter"/>
</dbReference>
<dbReference type="PANTHER" id="PTHR11024:SF3">
    <property type="entry name" value="NUCLEOPORIN SEH1"/>
    <property type="match status" value="1"/>
</dbReference>
<keyword evidence="4 8" id="KW-0853">WD repeat</keyword>
<dbReference type="Pfam" id="PF00400">
    <property type="entry name" value="WD40"/>
    <property type="match status" value="2"/>
</dbReference>
<dbReference type="SUPFAM" id="SSF50978">
    <property type="entry name" value="WD40 repeat-like"/>
    <property type="match status" value="1"/>
</dbReference>
<dbReference type="GO" id="GO:0035859">
    <property type="term" value="C:Seh1-associated complex"/>
    <property type="evidence" value="ECO:0007669"/>
    <property type="project" value="TreeGrafter"/>
</dbReference>
<feature type="repeat" description="WD" evidence="8">
    <location>
        <begin position="54"/>
        <end position="88"/>
    </location>
</feature>
<dbReference type="EMBL" id="JBDFQZ010000008">
    <property type="protein sequence ID" value="KAK9698480.1"/>
    <property type="molecule type" value="Genomic_DNA"/>
</dbReference>
<dbReference type="InterPro" id="IPR015943">
    <property type="entry name" value="WD40/YVTN_repeat-like_dom_sf"/>
</dbReference>
<dbReference type="Gene3D" id="2.130.10.10">
    <property type="entry name" value="YVTN repeat-like/Quinoprotein amine dehydrogenase"/>
    <property type="match status" value="1"/>
</dbReference>
<proteinExistence type="inferred from homology"/>
<evidence type="ECO:0000256" key="8">
    <source>
        <dbReference type="PROSITE-ProRule" id="PRU00221"/>
    </source>
</evidence>
<dbReference type="GO" id="GO:0034198">
    <property type="term" value="P:cellular response to amino acid starvation"/>
    <property type="evidence" value="ECO:0007669"/>
    <property type="project" value="TreeGrafter"/>
</dbReference>
<evidence type="ECO:0000256" key="5">
    <source>
        <dbReference type="ARBA" id="ARBA00022737"/>
    </source>
</evidence>
<keyword evidence="10" id="KW-1185">Reference proteome</keyword>
<keyword evidence="5" id="KW-0677">Repeat</keyword>
<evidence type="ECO:0008006" key="11">
    <source>
        <dbReference type="Google" id="ProtNLM"/>
    </source>
</evidence>